<dbReference type="FunFam" id="1.10.10.10:FF:000085">
    <property type="entry name" value="Vacuolar-sorting protein SNF8"/>
    <property type="match status" value="1"/>
</dbReference>
<keyword evidence="4 9" id="KW-0813">Transport</keyword>
<evidence type="ECO:0000256" key="7">
    <source>
        <dbReference type="ARBA" id="ARBA00022927"/>
    </source>
</evidence>
<evidence type="ECO:0000313" key="11">
    <source>
        <dbReference type="EMBL" id="CAG8550620.1"/>
    </source>
</evidence>
<comment type="subcellular location">
    <subcellularLocation>
        <location evidence="2">Cytoplasm</location>
    </subcellularLocation>
    <subcellularLocation>
        <location evidence="1">Endosome membrane</location>
        <topology evidence="1">Peripheral membrane protein</topology>
    </subcellularLocation>
</comment>
<organism evidence="11 12">
    <name type="scientific">Funneliformis mosseae</name>
    <name type="common">Endomycorrhizal fungus</name>
    <name type="synonym">Glomus mosseae</name>
    <dbReference type="NCBI Taxonomy" id="27381"/>
    <lineage>
        <taxon>Eukaryota</taxon>
        <taxon>Fungi</taxon>
        <taxon>Fungi incertae sedis</taxon>
        <taxon>Mucoromycota</taxon>
        <taxon>Glomeromycotina</taxon>
        <taxon>Glomeromycetes</taxon>
        <taxon>Glomerales</taxon>
        <taxon>Glomeraceae</taxon>
        <taxon>Funneliformis</taxon>
    </lineage>
</organism>
<dbReference type="PANTHER" id="PTHR12806:SF0">
    <property type="entry name" value="VACUOLAR-SORTING PROTEIN SNF8"/>
    <property type="match status" value="1"/>
</dbReference>
<name>A0A9N9FR64_FUNMO</name>
<evidence type="ECO:0000313" key="12">
    <source>
        <dbReference type="Proteomes" id="UP000789375"/>
    </source>
</evidence>
<dbReference type="Gene3D" id="1.10.10.10">
    <property type="entry name" value="Winged helix-like DNA-binding domain superfamily/Winged helix DNA-binding domain"/>
    <property type="match status" value="2"/>
</dbReference>
<keyword evidence="6" id="KW-0967">Endosome</keyword>
<evidence type="ECO:0000256" key="2">
    <source>
        <dbReference type="ARBA" id="ARBA00004496"/>
    </source>
</evidence>
<keyword evidence="10" id="KW-0175">Coiled coil</keyword>
<dbReference type="FunFam" id="1.10.10.10:FF:000397">
    <property type="entry name" value="Vacuolar-sorting protein SNF8"/>
    <property type="match status" value="1"/>
</dbReference>
<dbReference type="EMBL" id="CAJVPP010001354">
    <property type="protein sequence ID" value="CAG8550620.1"/>
    <property type="molecule type" value="Genomic_DNA"/>
</dbReference>
<comment type="function">
    <text evidence="9">Component of the endosomal sorting complex required for transport II (ESCRT-II), which is required for multivesicular body (MVB) formation and sorting of endosomal cargo proteins into MVBs.</text>
</comment>
<dbReference type="Proteomes" id="UP000789375">
    <property type="component" value="Unassembled WGS sequence"/>
</dbReference>
<gene>
    <name evidence="11" type="ORF">FMOSSE_LOCUS6448</name>
</gene>
<proteinExistence type="inferred from homology"/>
<dbReference type="SUPFAM" id="SSF46785">
    <property type="entry name" value="Winged helix' DNA-binding domain"/>
    <property type="match status" value="2"/>
</dbReference>
<dbReference type="Pfam" id="PF04157">
    <property type="entry name" value="EAP30"/>
    <property type="match status" value="1"/>
</dbReference>
<keyword evidence="5" id="KW-0963">Cytoplasm</keyword>
<dbReference type="InterPro" id="IPR016689">
    <property type="entry name" value="ESCRT-2_cplx_Snf8"/>
</dbReference>
<feature type="coiled-coil region" evidence="10">
    <location>
        <begin position="26"/>
        <end position="53"/>
    </location>
</feature>
<dbReference type="GO" id="GO:0043328">
    <property type="term" value="P:protein transport to vacuole involved in ubiquitin-dependent protein catabolic process via the multivesicular body sorting pathway"/>
    <property type="evidence" value="ECO:0007669"/>
    <property type="project" value="TreeGrafter"/>
</dbReference>
<keyword evidence="12" id="KW-1185">Reference proteome</keyword>
<dbReference type="GO" id="GO:0000814">
    <property type="term" value="C:ESCRT II complex"/>
    <property type="evidence" value="ECO:0007669"/>
    <property type="project" value="UniProtKB-UniRule"/>
</dbReference>
<evidence type="ECO:0000256" key="9">
    <source>
        <dbReference type="PIRNR" id="PIRNR017215"/>
    </source>
</evidence>
<sequence length="254" mass="29117">MRRRVGGVSQIYRLQEAERQYNKVGNTFAERNMEQMKAQLQVFKSNLVEFSRKYRKDISKDPVLRQRFQIMCSTIGVDPLALLMSKELKTANKGFWAEFLGVGDFYYELGIQIIDVCLSTRGRNGGLVELGELKCQLIKMRSEGSAQEISEDDITRSIKILKPLGNGFEIIQIGDHKMVRSVPRELNKDQTDILTLAQKRGYVTKDLITAELGWENERIKDAIDTLLIDGLCWVDEQANPPEYWVPSFFKGVDD</sequence>
<dbReference type="PANTHER" id="PTHR12806">
    <property type="entry name" value="EAP30 SUBUNIT OF ELL COMPLEX"/>
    <property type="match status" value="1"/>
</dbReference>
<evidence type="ECO:0000256" key="5">
    <source>
        <dbReference type="ARBA" id="ARBA00022490"/>
    </source>
</evidence>
<comment type="similarity">
    <text evidence="3 9">Belongs to the SNF8 family.</text>
</comment>
<dbReference type="AlphaFoldDB" id="A0A9N9FR64"/>
<accession>A0A9N9FR64</accession>
<dbReference type="InterPro" id="IPR036388">
    <property type="entry name" value="WH-like_DNA-bd_sf"/>
</dbReference>
<dbReference type="InterPro" id="IPR040608">
    <property type="entry name" value="Snf8/Vps36"/>
</dbReference>
<dbReference type="Gene3D" id="6.10.140.180">
    <property type="match status" value="1"/>
</dbReference>
<comment type="caution">
    <text evidence="11">The sequence shown here is derived from an EMBL/GenBank/DDBJ whole genome shotgun (WGS) entry which is preliminary data.</text>
</comment>
<evidence type="ECO:0000256" key="1">
    <source>
        <dbReference type="ARBA" id="ARBA00004481"/>
    </source>
</evidence>
<comment type="subunit">
    <text evidence="9">Component of the endosomal sorting complex required for transport II (ESCRT-II).</text>
</comment>
<evidence type="ECO:0000256" key="4">
    <source>
        <dbReference type="ARBA" id="ARBA00022448"/>
    </source>
</evidence>
<dbReference type="PIRSF" id="PIRSF017215">
    <property type="entry name" value="ESCRT2_Vps22"/>
    <property type="match status" value="1"/>
</dbReference>
<evidence type="ECO:0000256" key="10">
    <source>
        <dbReference type="SAM" id="Coils"/>
    </source>
</evidence>
<keyword evidence="8" id="KW-0472">Membrane</keyword>
<dbReference type="InterPro" id="IPR036390">
    <property type="entry name" value="WH_DNA-bd_sf"/>
</dbReference>
<evidence type="ECO:0000256" key="3">
    <source>
        <dbReference type="ARBA" id="ARBA00009834"/>
    </source>
</evidence>
<evidence type="ECO:0000256" key="8">
    <source>
        <dbReference type="ARBA" id="ARBA00023136"/>
    </source>
</evidence>
<reference evidence="11" key="1">
    <citation type="submission" date="2021-06" db="EMBL/GenBank/DDBJ databases">
        <authorList>
            <person name="Kallberg Y."/>
            <person name="Tangrot J."/>
            <person name="Rosling A."/>
        </authorList>
    </citation>
    <scope>NUCLEOTIDE SEQUENCE</scope>
    <source>
        <strain evidence="11">87-6 pot B 2015</strain>
    </source>
</reference>
<keyword evidence="7 9" id="KW-0653">Protein transport</keyword>
<evidence type="ECO:0000256" key="6">
    <source>
        <dbReference type="ARBA" id="ARBA00022753"/>
    </source>
</evidence>
<protein>
    <recommendedName>
        <fullName evidence="9">Vacuolar-sorting protein SNF8</fullName>
    </recommendedName>
</protein>